<name>A0A5N6TI59_ASPAV</name>
<evidence type="ECO:0000256" key="1">
    <source>
        <dbReference type="RuleBase" id="RU003682"/>
    </source>
</evidence>
<accession>A0A5N6TI59</accession>
<dbReference type="PANTHER" id="PTHR33099:SF7">
    <property type="entry name" value="MYND-TYPE DOMAIN-CONTAINING PROTEIN"/>
    <property type="match status" value="1"/>
</dbReference>
<dbReference type="Gene3D" id="2.60.120.620">
    <property type="entry name" value="q2cbj1_9rhob like domain"/>
    <property type="match status" value="1"/>
</dbReference>
<dbReference type="PROSITE" id="PS51471">
    <property type="entry name" value="FE2OG_OXY"/>
    <property type="match status" value="1"/>
</dbReference>
<evidence type="ECO:0000259" key="2">
    <source>
        <dbReference type="PROSITE" id="PS51471"/>
    </source>
</evidence>
<sequence length="464" mass="51659">MDQPEGLNNEDFSATLIAALESAGEYETEYLSELEEFMPDLRKVRQAMEGQRFSASFACGGTIPLTDDPESKATPRCVKIYWSLDDQEQAHKVILPLNNPSTESSPPALQRLITDCLPATFGRGSEDVLDPNYRRAGKMDPEKFATTFHPADAGILKVVERILLPSISSKQGNFMKCRSLSAELYKLNVYSGPNGLFRPHVDTPRSVTQVGSLVVCLPSPFEGGDLLVRHHEKEMNFNWGSASSSTIQWAAFYSDCCHEIKTVTSGERITLTYNLYASDPEPALAMASGRFLEPQTLPLYTQMEALFHNPRFLKRGGVIGIYCAHAYAHTSKTAAVDLARTLKGSDLVFYSVLVSLGATVDIRPVLNAYDSQDEEEGEVVDLVGTELHRFVSTSASTEHDRFREIVTDDWPHHRLSGIIWLNRSHHNERAFSYIAYGNDAEVETCYSAAAILAHIPSWESRRPQ</sequence>
<keyword evidence="4" id="KW-1185">Reference proteome</keyword>
<keyword evidence="1" id="KW-0560">Oxidoreductase</keyword>
<gene>
    <name evidence="3" type="ORF">BDV25DRAFT_144075</name>
</gene>
<feature type="domain" description="Fe2OG dioxygenase" evidence="2">
    <location>
        <begin position="178"/>
        <end position="277"/>
    </location>
</feature>
<dbReference type="InterPro" id="IPR005123">
    <property type="entry name" value="Oxoglu/Fe-dep_dioxygenase_dom"/>
</dbReference>
<dbReference type="Proteomes" id="UP000325780">
    <property type="component" value="Unassembled WGS sequence"/>
</dbReference>
<dbReference type="AlphaFoldDB" id="A0A5N6TI59"/>
<dbReference type="PANTHER" id="PTHR33099">
    <property type="entry name" value="FE2OG DIOXYGENASE DOMAIN-CONTAINING PROTEIN"/>
    <property type="match status" value="1"/>
</dbReference>
<dbReference type="OrthoDB" id="27483at2759"/>
<keyword evidence="1" id="KW-0479">Metal-binding</keyword>
<dbReference type="GO" id="GO:0016491">
    <property type="term" value="F:oxidoreductase activity"/>
    <property type="evidence" value="ECO:0007669"/>
    <property type="project" value="UniProtKB-KW"/>
</dbReference>
<organism evidence="3 4">
    <name type="scientific">Aspergillus avenaceus</name>
    <dbReference type="NCBI Taxonomy" id="36643"/>
    <lineage>
        <taxon>Eukaryota</taxon>
        <taxon>Fungi</taxon>
        <taxon>Dikarya</taxon>
        <taxon>Ascomycota</taxon>
        <taxon>Pezizomycotina</taxon>
        <taxon>Eurotiomycetes</taxon>
        <taxon>Eurotiomycetidae</taxon>
        <taxon>Eurotiales</taxon>
        <taxon>Aspergillaceae</taxon>
        <taxon>Aspergillus</taxon>
        <taxon>Aspergillus subgen. Circumdati</taxon>
    </lineage>
</organism>
<reference evidence="3 4" key="1">
    <citation type="submission" date="2019-04" db="EMBL/GenBank/DDBJ databases">
        <title>Friends and foes A comparative genomics study of 23 Aspergillus species from section Flavi.</title>
        <authorList>
            <consortium name="DOE Joint Genome Institute"/>
            <person name="Kjaerbolling I."/>
            <person name="Vesth T."/>
            <person name="Frisvad J.C."/>
            <person name="Nybo J.L."/>
            <person name="Theobald S."/>
            <person name="Kildgaard S."/>
            <person name="Isbrandt T."/>
            <person name="Kuo A."/>
            <person name="Sato A."/>
            <person name="Lyhne E.K."/>
            <person name="Kogle M.E."/>
            <person name="Wiebenga A."/>
            <person name="Kun R.S."/>
            <person name="Lubbers R.J."/>
            <person name="Makela M.R."/>
            <person name="Barry K."/>
            <person name="Chovatia M."/>
            <person name="Clum A."/>
            <person name="Daum C."/>
            <person name="Haridas S."/>
            <person name="He G."/>
            <person name="LaButti K."/>
            <person name="Lipzen A."/>
            <person name="Mondo S."/>
            <person name="Riley R."/>
            <person name="Salamov A."/>
            <person name="Simmons B.A."/>
            <person name="Magnuson J.K."/>
            <person name="Henrissat B."/>
            <person name="Mortensen U.H."/>
            <person name="Larsen T.O."/>
            <person name="Devries R.P."/>
            <person name="Grigoriev I.V."/>
            <person name="Machida M."/>
            <person name="Baker S.E."/>
            <person name="Andersen M.R."/>
        </authorList>
    </citation>
    <scope>NUCLEOTIDE SEQUENCE [LARGE SCALE GENOMIC DNA]</scope>
    <source>
        <strain evidence="3 4">IBT 18842</strain>
    </source>
</reference>
<dbReference type="EMBL" id="ML742290">
    <property type="protein sequence ID" value="KAE8146054.1"/>
    <property type="molecule type" value="Genomic_DNA"/>
</dbReference>
<comment type="similarity">
    <text evidence="1">Belongs to the iron/ascorbate-dependent oxidoreductase family.</text>
</comment>
<keyword evidence="1" id="KW-0408">Iron</keyword>
<proteinExistence type="inferred from homology"/>
<evidence type="ECO:0000313" key="4">
    <source>
        <dbReference type="Proteomes" id="UP000325780"/>
    </source>
</evidence>
<dbReference type="GO" id="GO:0046872">
    <property type="term" value="F:metal ion binding"/>
    <property type="evidence" value="ECO:0007669"/>
    <property type="project" value="UniProtKB-KW"/>
</dbReference>
<evidence type="ECO:0000313" key="3">
    <source>
        <dbReference type="EMBL" id="KAE8146054.1"/>
    </source>
</evidence>
<protein>
    <recommendedName>
        <fullName evidence="2">Fe2OG dioxygenase domain-containing protein</fullName>
    </recommendedName>
</protein>